<dbReference type="Pfam" id="PF13181">
    <property type="entry name" value="TPR_8"/>
    <property type="match status" value="1"/>
</dbReference>
<name>A0A1F5VTR0_9BACT</name>
<dbReference type="AlphaFoldDB" id="A0A1F5VTR0"/>
<proteinExistence type="predicted"/>
<dbReference type="Proteomes" id="UP000178943">
    <property type="component" value="Unassembled WGS sequence"/>
</dbReference>
<dbReference type="PROSITE" id="PS50005">
    <property type="entry name" value="TPR"/>
    <property type="match status" value="5"/>
</dbReference>
<dbReference type="PANTHER" id="PTHR44227">
    <property type="match status" value="1"/>
</dbReference>
<feature type="transmembrane region" description="Helical" evidence="4">
    <location>
        <begin position="178"/>
        <end position="193"/>
    </location>
</feature>
<dbReference type="Pfam" id="PF13431">
    <property type="entry name" value="TPR_17"/>
    <property type="match status" value="1"/>
</dbReference>
<feature type="transmembrane region" description="Helical" evidence="4">
    <location>
        <begin position="322"/>
        <end position="341"/>
    </location>
</feature>
<dbReference type="Pfam" id="PF13414">
    <property type="entry name" value="TPR_11"/>
    <property type="match status" value="1"/>
</dbReference>
<dbReference type="InterPro" id="IPR019734">
    <property type="entry name" value="TPR_rpt"/>
</dbReference>
<feature type="repeat" description="TPR" evidence="3">
    <location>
        <begin position="512"/>
        <end position="545"/>
    </location>
</feature>
<feature type="transmembrane region" description="Helical" evidence="4">
    <location>
        <begin position="226"/>
        <end position="245"/>
    </location>
</feature>
<feature type="repeat" description="TPR" evidence="3">
    <location>
        <begin position="580"/>
        <end position="613"/>
    </location>
</feature>
<feature type="repeat" description="TPR" evidence="3">
    <location>
        <begin position="546"/>
        <end position="579"/>
    </location>
</feature>
<keyword evidence="4" id="KW-0812">Transmembrane</keyword>
<dbReference type="EMBL" id="MFGW01000079">
    <property type="protein sequence ID" value="OGF66874.1"/>
    <property type="molecule type" value="Genomic_DNA"/>
</dbReference>
<evidence type="ECO:0000256" key="4">
    <source>
        <dbReference type="SAM" id="Phobius"/>
    </source>
</evidence>
<dbReference type="InterPro" id="IPR052346">
    <property type="entry name" value="O-mannosyl-transferase_TMTC"/>
</dbReference>
<gene>
    <name evidence="5" type="ORF">A2Y62_01355</name>
</gene>
<evidence type="ECO:0000256" key="2">
    <source>
        <dbReference type="ARBA" id="ARBA00022803"/>
    </source>
</evidence>
<keyword evidence="4" id="KW-0472">Membrane</keyword>
<feature type="transmembrane region" description="Helical" evidence="4">
    <location>
        <begin position="122"/>
        <end position="141"/>
    </location>
</feature>
<feature type="transmembrane region" description="Helical" evidence="4">
    <location>
        <begin position="153"/>
        <end position="171"/>
    </location>
</feature>
<dbReference type="PANTHER" id="PTHR44227:SF3">
    <property type="entry name" value="PROTEIN O-MANNOSYL-TRANSFERASE TMTC4"/>
    <property type="match status" value="1"/>
</dbReference>
<feature type="transmembrane region" description="Helical" evidence="4">
    <location>
        <begin position="403"/>
        <end position="420"/>
    </location>
</feature>
<feature type="transmembrane region" description="Helical" evidence="4">
    <location>
        <begin position="88"/>
        <end position="110"/>
    </location>
</feature>
<evidence type="ECO:0000256" key="1">
    <source>
        <dbReference type="ARBA" id="ARBA00022737"/>
    </source>
</evidence>
<accession>A0A1F5VTR0</accession>
<keyword evidence="4" id="KW-1133">Transmembrane helix</keyword>
<protein>
    <submittedName>
        <fullName evidence="5">Uncharacterized protein</fullName>
    </submittedName>
</protein>
<comment type="caution">
    <text evidence="5">The sequence shown here is derived from an EMBL/GenBank/DDBJ whole genome shotgun (WGS) entry which is preliminary data.</text>
</comment>
<feature type="transmembrane region" description="Helical" evidence="4">
    <location>
        <begin position="199"/>
        <end position="214"/>
    </location>
</feature>
<keyword evidence="1" id="KW-0677">Repeat</keyword>
<dbReference type="STRING" id="1817863.A2Y62_01355"/>
<reference evidence="5 6" key="1">
    <citation type="journal article" date="2016" name="Nat. Commun.">
        <title>Thousands of microbial genomes shed light on interconnected biogeochemical processes in an aquifer system.</title>
        <authorList>
            <person name="Anantharaman K."/>
            <person name="Brown C.T."/>
            <person name="Hug L.A."/>
            <person name="Sharon I."/>
            <person name="Castelle C.J."/>
            <person name="Probst A.J."/>
            <person name="Thomas B.C."/>
            <person name="Singh A."/>
            <person name="Wilkins M.J."/>
            <person name="Karaoz U."/>
            <person name="Brodie E.L."/>
            <person name="Williams K.H."/>
            <person name="Hubbard S.S."/>
            <person name="Banfield J.F."/>
        </authorList>
    </citation>
    <scope>NUCLEOTIDE SEQUENCE [LARGE SCALE GENOMIC DNA]</scope>
</reference>
<feature type="repeat" description="TPR" evidence="3">
    <location>
        <begin position="444"/>
        <end position="477"/>
    </location>
</feature>
<feature type="repeat" description="TPR" evidence="3">
    <location>
        <begin position="478"/>
        <end position="511"/>
    </location>
</feature>
<evidence type="ECO:0000313" key="5">
    <source>
        <dbReference type="EMBL" id="OGF66874.1"/>
    </source>
</evidence>
<sequence length="665" mass="76431">MAKKQKKIIAPKCTKKLPLSMLLLLFTTVAFVLYSHTFSTPFILDDFRFIVDNNSLHNNSIYTHFNLPRYVGYVSFGLNYLVNKLQPAGYHLANILVHIINAFLIVLLFRKLFDRLSITKDSLHYHYLPALAALLFLVHPLQTQSVTYIVQRLASLAAMFTLISLLAYIIFKDSGSTLYGYYFISLLSALLAFKTKENTATLPLVLITIELLFYKKSATTTRKKMALLIPFFLLLTVIPISMTNFDALSNKSFTEIITSSNITMSELFRELSESTYQTADISRNQYLLTQFRVITVYIKMLLLPVNQSLYHLFPFSHSLFEMNTMLSLCLLLIMIATAFGIAKKYPEISFGILWFFIFLLVESSIVPIYDVIFEHRVYLPSIGFIIAFIYTMYYCIGKKHFKAMLAIIIVIVLILSVLTYRRNLAWKNEISIWKDVVEKYPGSYLAHGALGTAYGKINRCDEAIKEFQASLNILPTYIRAYNNLATCHIKQGSIQKAIDAYKTAVTIMPDYVLGYYNLGSLYYQNKQLTEALLYLHKAYDIDPNHPMVNAQLGNIYCHSGYLDDGKLYYQQAITLQPHDANIYYNYGICLLTYGLYKEARDNFLKALELNPADVDNYYFIASCYDNEQEYEQAISYYSQFISKAHSNEALTAKAHQRLEMLGMNR</sequence>
<evidence type="ECO:0000313" key="6">
    <source>
        <dbReference type="Proteomes" id="UP000178943"/>
    </source>
</evidence>
<dbReference type="SUPFAM" id="SSF48452">
    <property type="entry name" value="TPR-like"/>
    <property type="match status" value="1"/>
</dbReference>
<dbReference type="PROSITE" id="PS50293">
    <property type="entry name" value="TPR_REGION"/>
    <property type="match status" value="2"/>
</dbReference>
<feature type="transmembrane region" description="Helical" evidence="4">
    <location>
        <begin position="378"/>
        <end position="396"/>
    </location>
</feature>
<feature type="transmembrane region" description="Helical" evidence="4">
    <location>
        <begin position="353"/>
        <end position="372"/>
    </location>
</feature>
<dbReference type="InterPro" id="IPR011990">
    <property type="entry name" value="TPR-like_helical_dom_sf"/>
</dbReference>
<dbReference type="Gene3D" id="1.25.40.10">
    <property type="entry name" value="Tetratricopeptide repeat domain"/>
    <property type="match status" value="1"/>
</dbReference>
<keyword evidence="2 3" id="KW-0802">TPR repeat</keyword>
<dbReference type="SMART" id="SM00028">
    <property type="entry name" value="TPR"/>
    <property type="match status" value="6"/>
</dbReference>
<organism evidence="5 6">
    <name type="scientific">Candidatus Fischerbacteria bacterium RBG_13_37_8</name>
    <dbReference type="NCBI Taxonomy" id="1817863"/>
    <lineage>
        <taxon>Bacteria</taxon>
        <taxon>Candidatus Fischeribacteriota</taxon>
    </lineage>
</organism>
<evidence type="ECO:0000256" key="3">
    <source>
        <dbReference type="PROSITE-ProRule" id="PRU00339"/>
    </source>
</evidence>